<keyword evidence="2" id="KW-1185">Reference proteome</keyword>
<reference evidence="1 2" key="1">
    <citation type="submission" date="2019-09" db="EMBL/GenBank/DDBJ databases">
        <title>YIM 48816 draft genome.</title>
        <authorList>
            <person name="Jiang L."/>
        </authorList>
    </citation>
    <scope>NUCLEOTIDE SEQUENCE [LARGE SCALE GENOMIC DNA]</scope>
    <source>
        <strain evidence="1 2">YIM 48816</strain>
    </source>
</reference>
<proteinExistence type="predicted"/>
<comment type="caution">
    <text evidence="1">The sequence shown here is derived from an EMBL/GenBank/DDBJ whole genome shotgun (WGS) entry which is preliminary data.</text>
</comment>
<protein>
    <submittedName>
        <fullName evidence="1">Uncharacterized protein</fullName>
    </submittedName>
</protein>
<accession>A0A6L3SZ88</accession>
<sequence length="69" mass="7373">MAEAQNDGWTLAQARRDDGTVDIVFEITRDGTLTTIIVNLTREEARTHARGVLAAAGDAIERTFGGEGA</sequence>
<organism evidence="1 2">
    <name type="scientific">Methylobacterium soli</name>
    <dbReference type="NCBI Taxonomy" id="553447"/>
    <lineage>
        <taxon>Bacteria</taxon>
        <taxon>Pseudomonadati</taxon>
        <taxon>Pseudomonadota</taxon>
        <taxon>Alphaproteobacteria</taxon>
        <taxon>Hyphomicrobiales</taxon>
        <taxon>Methylobacteriaceae</taxon>
        <taxon>Methylobacterium</taxon>
    </lineage>
</organism>
<dbReference type="EMBL" id="VZZK01000009">
    <property type="protein sequence ID" value="KAB1079364.1"/>
    <property type="molecule type" value="Genomic_DNA"/>
</dbReference>
<evidence type="ECO:0000313" key="2">
    <source>
        <dbReference type="Proteomes" id="UP000474159"/>
    </source>
</evidence>
<gene>
    <name evidence="1" type="ORF">F6X53_11190</name>
</gene>
<dbReference type="RefSeq" id="WP_151000099.1">
    <property type="nucleotide sequence ID" value="NZ_BPQY01000305.1"/>
</dbReference>
<name>A0A6L3SZ88_9HYPH</name>
<dbReference type="AlphaFoldDB" id="A0A6L3SZ88"/>
<evidence type="ECO:0000313" key="1">
    <source>
        <dbReference type="EMBL" id="KAB1079364.1"/>
    </source>
</evidence>
<dbReference type="Proteomes" id="UP000474159">
    <property type="component" value="Unassembled WGS sequence"/>
</dbReference>